<evidence type="ECO:0000259" key="1">
    <source>
        <dbReference type="Pfam" id="PF00078"/>
    </source>
</evidence>
<protein>
    <recommendedName>
        <fullName evidence="1">Reverse transcriptase domain-containing protein</fullName>
    </recommendedName>
</protein>
<evidence type="ECO:0000313" key="3">
    <source>
        <dbReference type="Proteomes" id="UP000499080"/>
    </source>
</evidence>
<sequence>MLSTLCVYPNDNPRSNAMDDFISSTNLQLLNVKHAGPNFQQRNAKGWPELTPSIGQLSSSTCWEFLEDINFSRQVTLNTPHGPATLPQHRGCPQGSCTGPAYWNLAVKEVLTESWPQEVHLQAFADDFIFLIKAQAKAKLNPFRPGVRYTGHQL</sequence>
<name>A0A4Y2D2C4_ARAVE</name>
<organism evidence="2 3">
    <name type="scientific">Araneus ventricosus</name>
    <name type="common">Orbweaver spider</name>
    <name type="synonym">Epeira ventricosa</name>
    <dbReference type="NCBI Taxonomy" id="182803"/>
    <lineage>
        <taxon>Eukaryota</taxon>
        <taxon>Metazoa</taxon>
        <taxon>Ecdysozoa</taxon>
        <taxon>Arthropoda</taxon>
        <taxon>Chelicerata</taxon>
        <taxon>Arachnida</taxon>
        <taxon>Araneae</taxon>
        <taxon>Araneomorphae</taxon>
        <taxon>Entelegynae</taxon>
        <taxon>Araneoidea</taxon>
        <taxon>Araneidae</taxon>
        <taxon>Araneus</taxon>
    </lineage>
</organism>
<dbReference type="OrthoDB" id="6437038at2759"/>
<dbReference type="InterPro" id="IPR000477">
    <property type="entry name" value="RT_dom"/>
</dbReference>
<keyword evidence="3" id="KW-1185">Reference proteome</keyword>
<proteinExistence type="predicted"/>
<comment type="caution">
    <text evidence="2">The sequence shown here is derived from an EMBL/GenBank/DDBJ whole genome shotgun (WGS) entry which is preliminary data.</text>
</comment>
<dbReference type="Proteomes" id="UP000499080">
    <property type="component" value="Unassembled WGS sequence"/>
</dbReference>
<feature type="domain" description="Reverse transcriptase" evidence="1">
    <location>
        <begin position="63"/>
        <end position="137"/>
    </location>
</feature>
<gene>
    <name evidence="2" type="ORF">AVEN_171405_1</name>
</gene>
<reference evidence="2 3" key="1">
    <citation type="journal article" date="2019" name="Sci. Rep.">
        <title>Orb-weaving spider Araneus ventricosus genome elucidates the spidroin gene catalogue.</title>
        <authorList>
            <person name="Kono N."/>
            <person name="Nakamura H."/>
            <person name="Ohtoshi R."/>
            <person name="Moran D.A.P."/>
            <person name="Shinohara A."/>
            <person name="Yoshida Y."/>
            <person name="Fujiwara M."/>
            <person name="Mori M."/>
            <person name="Tomita M."/>
            <person name="Arakawa K."/>
        </authorList>
    </citation>
    <scope>NUCLEOTIDE SEQUENCE [LARGE SCALE GENOMIC DNA]</scope>
</reference>
<evidence type="ECO:0000313" key="2">
    <source>
        <dbReference type="EMBL" id="GBM10912.1"/>
    </source>
</evidence>
<dbReference type="EMBL" id="BGPR01000292">
    <property type="protein sequence ID" value="GBM10912.1"/>
    <property type="molecule type" value="Genomic_DNA"/>
</dbReference>
<dbReference type="AlphaFoldDB" id="A0A4Y2D2C4"/>
<dbReference type="Pfam" id="PF00078">
    <property type="entry name" value="RVT_1"/>
    <property type="match status" value="1"/>
</dbReference>
<accession>A0A4Y2D2C4</accession>